<dbReference type="EMBL" id="SNRW01002790">
    <property type="protein sequence ID" value="KAA6391703.1"/>
    <property type="molecule type" value="Genomic_DNA"/>
</dbReference>
<gene>
    <name evidence="2" type="ORF">EZS28_012770</name>
</gene>
<accession>A0A5J4WAM4</accession>
<protein>
    <submittedName>
        <fullName evidence="2">Uncharacterized protein</fullName>
    </submittedName>
</protein>
<evidence type="ECO:0000256" key="1">
    <source>
        <dbReference type="SAM" id="MobiDB-lite"/>
    </source>
</evidence>
<organism evidence="2 3">
    <name type="scientific">Streblomastix strix</name>
    <dbReference type="NCBI Taxonomy" id="222440"/>
    <lineage>
        <taxon>Eukaryota</taxon>
        <taxon>Metamonada</taxon>
        <taxon>Preaxostyla</taxon>
        <taxon>Oxymonadida</taxon>
        <taxon>Streblomastigidae</taxon>
        <taxon>Streblomastix</taxon>
    </lineage>
</organism>
<reference evidence="2 3" key="1">
    <citation type="submission" date="2019-03" db="EMBL/GenBank/DDBJ databases">
        <title>Single cell metagenomics reveals metabolic interactions within the superorganism composed of flagellate Streblomastix strix and complex community of Bacteroidetes bacteria on its surface.</title>
        <authorList>
            <person name="Treitli S.C."/>
            <person name="Kolisko M."/>
            <person name="Husnik F."/>
            <person name="Keeling P."/>
            <person name="Hampl V."/>
        </authorList>
    </citation>
    <scope>NUCLEOTIDE SEQUENCE [LARGE SCALE GENOMIC DNA]</scope>
    <source>
        <strain evidence="2">ST1C</strain>
    </source>
</reference>
<dbReference type="Proteomes" id="UP000324800">
    <property type="component" value="Unassembled WGS sequence"/>
</dbReference>
<comment type="caution">
    <text evidence="2">The sequence shown here is derived from an EMBL/GenBank/DDBJ whole genome shotgun (WGS) entry which is preliminary data.</text>
</comment>
<dbReference type="AlphaFoldDB" id="A0A5J4WAM4"/>
<sequence>MTMKLGGPAHFKTCNEQGEEEGGNEEIDSQLYNSDWKGIIKSQAYFANSVILNFYVHMSSQEPDWF</sequence>
<feature type="region of interest" description="Disordered" evidence="1">
    <location>
        <begin position="1"/>
        <end position="27"/>
    </location>
</feature>
<evidence type="ECO:0000313" key="3">
    <source>
        <dbReference type="Proteomes" id="UP000324800"/>
    </source>
</evidence>
<evidence type="ECO:0000313" key="2">
    <source>
        <dbReference type="EMBL" id="KAA6391703.1"/>
    </source>
</evidence>
<name>A0A5J4WAM4_9EUKA</name>
<proteinExistence type="predicted"/>
<feature type="compositionally biased region" description="Acidic residues" evidence="1">
    <location>
        <begin position="17"/>
        <end position="27"/>
    </location>
</feature>